<gene>
    <name evidence="4" type="ORF">CkaCkLH20_06815</name>
</gene>
<evidence type="ECO:0000256" key="1">
    <source>
        <dbReference type="ARBA" id="ARBA00006484"/>
    </source>
</evidence>
<organism evidence="4 5">
    <name type="scientific">Colletotrichum karsti</name>
    <dbReference type="NCBI Taxonomy" id="1095194"/>
    <lineage>
        <taxon>Eukaryota</taxon>
        <taxon>Fungi</taxon>
        <taxon>Dikarya</taxon>
        <taxon>Ascomycota</taxon>
        <taxon>Pezizomycotina</taxon>
        <taxon>Sordariomycetes</taxon>
        <taxon>Hypocreomycetidae</taxon>
        <taxon>Glomerellales</taxon>
        <taxon>Glomerellaceae</taxon>
        <taxon>Colletotrichum</taxon>
        <taxon>Colletotrichum boninense species complex</taxon>
    </lineage>
</organism>
<dbReference type="AlphaFoldDB" id="A0A9P6I3S6"/>
<evidence type="ECO:0000313" key="4">
    <source>
        <dbReference type="EMBL" id="KAF9875883.1"/>
    </source>
</evidence>
<evidence type="ECO:0000256" key="3">
    <source>
        <dbReference type="ARBA" id="ARBA00023002"/>
    </source>
</evidence>
<dbReference type="OrthoDB" id="191139at2759"/>
<dbReference type="PANTHER" id="PTHR24320:SF282">
    <property type="entry name" value="WW DOMAIN-CONTAINING OXIDOREDUCTASE"/>
    <property type="match status" value="1"/>
</dbReference>
<dbReference type="PANTHER" id="PTHR24320">
    <property type="entry name" value="RETINOL DEHYDROGENASE"/>
    <property type="match status" value="1"/>
</dbReference>
<evidence type="ECO:0000313" key="5">
    <source>
        <dbReference type="Proteomes" id="UP000781932"/>
    </source>
</evidence>
<accession>A0A9P6I3S6</accession>
<protein>
    <submittedName>
        <fullName evidence="4">Uncharacterized protein</fullName>
    </submittedName>
</protein>
<keyword evidence="2" id="KW-0521">NADP</keyword>
<reference evidence="4" key="1">
    <citation type="submission" date="2020-03" db="EMBL/GenBank/DDBJ databases">
        <authorList>
            <person name="He L."/>
        </authorList>
    </citation>
    <scope>NUCLEOTIDE SEQUENCE</scope>
    <source>
        <strain evidence="4">CkLH20</strain>
    </source>
</reference>
<sequence length="338" mass="36970">MTDQWNPRRDMPDLTGKVAVVTGGNSDIGRETIKLLASHGAKVHFTVRSEAKGVETQKRLLESDFGIDPSNIQWMKMDLSELSSITTAVDDLKRRERKVDILINNAAANTWSTEPVAGGWEIHMAVNLVGPFLLTNRLLSLLKSAAAEKDSDVRILTISSTAQVAMLPSDFKFPFDSPDCLSNPVPSHPWKSHLFGRFFGFDMVRYSVSKAANFVFAQELQRQLDGQGSSIISLAVHPGEVATEGLFSINNMMVRTIAKLSFLTPEQGAASPAFAAASKDVRKDPARFKGKFLVPVGKIGKVSPAASDSAQVQGLWQHTTAEVNRQLLKEGLPSLQPW</sequence>
<dbReference type="SUPFAM" id="SSF51735">
    <property type="entry name" value="NAD(P)-binding Rossmann-fold domains"/>
    <property type="match status" value="1"/>
</dbReference>
<proteinExistence type="inferred from homology"/>
<reference evidence="4" key="2">
    <citation type="submission" date="2020-11" db="EMBL/GenBank/DDBJ databases">
        <title>Whole genome sequencing of Colletotrichum sp.</title>
        <authorList>
            <person name="Li H."/>
        </authorList>
    </citation>
    <scope>NUCLEOTIDE SEQUENCE</scope>
    <source>
        <strain evidence="4">CkLH20</strain>
    </source>
</reference>
<comment type="caution">
    <text evidence="4">The sequence shown here is derived from an EMBL/GenBank/DDBJ whole genome shotgun (WGS) entry which is preliminary data.</text>
</comment>
<comment type="similarity">
    <text evidence="1">Belongs to the short-chain dehydrogenases/reductases (SDR) family.</text>
</comment>
<keyword evidence="3" id="KW-0560">Oxidoreductase</keyword>
<dbReference type="RefSeq" id="XP_038745344.1">
    <property type="nucleotide sequence ID" value="XM_038889532.1"/>
</dbReference>
<dbReference type="GO" id="GO:0016491">
    <property type="term" value="F:oxidoreductase activity"/>
    <property type="evidence" value="ECO:0007669"/>
    <property type="project" value="UniProtKB-KW"/>
</dbReference>
<dbReference type="Proteomes" id="UP000781932">
    <property type="component" value="Unassembled WGS sequence"/>
</dbReference>
<dbReference type="GeneID" id="62162606"/>
<dbReference type="Pfam" id="PF00106">
    <property type="entry name" value="adh_short"/>
    <property type="match status" value="1"/>
</dbReference>
<keyword evidence="5" id="KW-1185">Reference proteome</keyword>
<dbReference type="InterPro" id="IPR036291">
    <property type="entry name" value="NAD(P)-bd_dom_sf"/>
</dbReference>
<dbReference type="EMBL" id="JAATWM020000020">
    <property type="protein sequence ID" value="KAF9875883.1"/>
    <property type="molecule type" value="Genomic_DNA"/>
</dbReference>
<name>A0A9P6I3S6_9PEZI</name>
<dbReference type="InterPro" id="IPR002347">
    <property type="entry name" value="SDR_fam"/>
</dbReference>
<evidence type="ECO:0000256" key="2">
    <source>
        <dbReference type="ARBA" id="ARBA00022857"/>
    </source>
</evidence>
<dbReference type="PRINTS" id="PR00081">
    <property type="entry name" value="GDHRDH"/>
</dbReference>
<dbReference type="Gene3D" id="3.40.50.720">
    <property type="entry name" value="NAD(P)-binding Rossmann-like Domain"/>
    <property type="match status" value="1"/>
</dbReference>